<organism evidence="7 8">
    <name type="scientific">Eumeta variegata</name>
    <name type="common">Bagworm moth</name>
    <name type="synonym">Eumeta japonica</name>
    <dbReference type="NCBI Taxonomy" id="151549"/>
    <lineage>
        <taxon>Eukaryota</taxon>
        <taxon>Metazoa</taxon>
        <taxon>Ecdysozoa</taxon>
        <taxon>Arthropoda</taxon>
        <taxon>Hexapoda</taxon>
        <taxon>Insecta</taxon>
        <taxon>Pterygota</taxon>
        <taxon>Neoptera</taxon>
        <taxon>Endopterygota</taxon>
        <taxon>Lepidoptera</taxon>
        <taxon>Glossata</taxon>
        <taxon>Ditrysia</taxon>
        <taxon>Tineoidea</taxon>
        <taxon>Psychidae</taxon>
        <taxon>Oiketicinae</taxon>
        <taxon>Eumeta</taxon>
    </lineage>
</organism>
<feature type="compositionally biased region" description="Polar residues" evidence="5">
    <location>
        <begin position="151"/>
        <end position="164"/>
    </location>
</feature>
<dbReference type="Pfam" id="PF07530">
    <property type="entry name" value="PRE_C2HC"/>
    <property type="match status" value="1"/>
</dbReference>
<evidence type="ECO:0000313" key="8">
    <source>
        <dbReference type="Proteomes" id="UP000299102"/>
    </source>
</evidence>
<comment type="caution">
    <text evidence="7">The sequence shown here is derived from an EMBL/GenBank/DDBJ whole genome shotgun (WGS) entry which is preliminary data.</text>
</comment>
<proteinExistence type="predicted"/>
<dbReference type="GO" id="GO:0006281">
    <property type="term" value="P:DNA repair"/>
    <property type="evidence" value="ECO:0007669"/>
    <property type="project" value="UniProtKB-ARBA"/>
</dbReference>
<evidence type="ECO:0000256" key="2">
    <source>
        <dbReference type="ARBA" id="ARBA00022759"/>
    </source>
</evidence>
<feature type="region of interest" description="Disordered" evidence="5">
    <location>
        <begin position="56"/>
        <end position="122"/>
    </location>
</feature>
<dbReference type="GO" id="GO:0004519">
    <property type="term" value="F:endonuclease activity"/>
    <property type="evidence" value="ECO:0007669"/>
    <property type="project" value="UniProtKB-KW"/>
</dbReference>
<dbReference type="InterPro" id="IPR011335">
    <property type="entry name" value="Restrct_endonuc-II-like"/>
</dbReference>
<reference evidence="7 8" key="1">
    <citation type="journal article" date="2019" name="Commun. Biol.">
        <title>The bagworm genome reveals a unique fibroin gene that provides high tensile strength.</title>
        <authorList>
            <person name="Kono N."/>
            <person name="Nakamura H."/>
            <person name="Ohtoshi R."/>
            <person name="Tomita M."/>
            <person name="Numata K."/>
            <person name="Arakawa K."/>
        </authorList>
    </citation>
    <scope>NUCLEOTIDE SEQUENCE [LARGE SCALE GENOMIC DNA]</scope>
</reference>
<keyword evidence="8" id="KW-1185">Reference proteome</keyword>
<dbReference type="SUPFAM" id="SSF52980">
    <property type="entry name" value="Restriction endonuclease-like"/>
    <property type="match status" value="1"/>
</dbReference>
<dbReference type="OrthoDB" id="6593055at2759"/>
<dbReference type="InterPro" id="IPR006579">
    <property type="entry name" value="Pre_C2HC_dom"/>
</dbReference>
<dbReference type="PANTHER" id="PTHR39953">
    <property type="entry name" value="RE54151P"/>
    <property type="match status" value="1"/>
</dbReference>
<dbReference type="PANTHER" id="PTHR39953:SF1">
    <property type="entry name" value="RE54151P"/>
    <property type="match status" value="1"/>
</dbReference>
<evidence type="ECO:0000256" key="1">
    <source>
        <dbReference type="ARBA" id="ARBA00022722"/>
    </source>
</evidence>
<dbReference type="EMBL" id="BGZK01000176">
    <property type="protein sequence ID" value="GBP26109.1"/>
    <property type="molecule type" value="Genomic_DNA"/>
</dbReference>
<feature type="compositionally biased region" description="Acidic residues" evidence="5">
    <location>
        <begin position="68"/>
        <end position="83"/>
    </location>
</feature>
<dbReference type="InterPro" id="IPR011604">
    <property type="entry name" value="PDDEXK-like_dom_sf"/>
</dbReference>
<dbReference type="InterPro" id="IPR034720">
    <property type="entry name" value="Viral_alk_exo"/>
</dbReference>
<accession>A0A4C1UIF3</accession>
<dbReference type="Pfam" id="PF01771">
    <property type="entry name" value="Viral_alk_exo"/>
    <property type="match status" value="1"/>
</dbReference>
<evidence type="ECO:0000256" key="5">
    <source>
        <dbReference type="SAM" id="MobiDB-lite"/>
    </source>
</evidence>
<evidence type="ECO:0000259" key="6">
    <source>
        <dbReference type="Pfam" id="PF07530"/>
    </source>
</evidence>
<dbReference type="GO" id="GO:0004527">
    <property type="term" value="F:exonuclease activity"/>
    <property type="evidence" value="ECO:0007669"/>
    <property type="project" value="UniProtKB-KW"/>
</dbReference>
<dbReference type="Proteomes" id="UP000299102">
    <property type="component" value="Unassembled WGS sequence"/>
</dbReference>
<evidence type="ECO:0000256" key="3">
    <source>
        <dbReference type="ARBA" id="ARBA00022801"/>
    </source>
</evidence>
<evidence type="ECO:0000256" key="4">
    <source>
        <dbReference type="ARBA" id="ARBA00022839"/>
    </source>
</evidence>
<keyword evidence="3" id="KW-0378">Hydrolase</keyword>
<feature type="compositionally biased region" description="Low complexity" evidence="5">
    <location>
        <begin position="111"/>
        <end position="122"/>
    </location>
</feature>
<gene>
    <name evidence="7" type="ORF">EVAR_15122_1</name>
</gene>
<name>A0A4C1UIF3_EUMVA</name>
<feature type="region of interest" description="Disordered" evidence="5">
    <location>
        <begin position="146"/>
        <end position="197"/>
    </location>
</feature>
<dbReference type="AlphaFoldDB" id="A0A4C1UIF3"/>
<sequence>MDSQRLKLFLSEHGDLDLLRDFEAYCASPASPDQPDFEPEMKIDIPIKESFKRLSESRLSEETNSDSWSDDSIDVNDSEEEEFTLVSRRKPRRPRLCASGLAKLSGKKPKASTSAPPAIPSPVAAAPTTPAIKHIYYSAPWRSAGKPISQDVKTSKTSKPSQPTKAAKSGAPTAPTVTFDEADDIVPPAPIKSERPSPLFIRDKGRWSEIRKQCDSKSIVILKGRNSIKGLKKPATVTDYRNLSALLATLKVAYHTYSLKEEREFRVVLRGVPKKIPIEEVKDQIAQDLPVQSVRRITNRAREPLDLVLLTADTGIDTATKRSFYRIKAVCSLSGIKVEQPHKKSIPGQCFNCELYGHSSKNRFQRARYIKCLGDYGTAAYTRNKDTDGAPACALCKSSGHTADYLGCPRAPKRKIIHNNNFDLVENLTEMTPLATMQLKRDQNTCIVKCTICPEHKVRSKPYAVSVVVNEAEESVTSVQCHDCPRRWLQARCRILMWLHRRTEDPSCTSVECYWRKSNLAKVGSSIKVLTASEISKRKVRNIIPDNSVLKEFVQVCKKRKIKTCQFLRHEQDFNHNAILSLHHLMMNNGHENCDDFLKNISIFFNKNNISAMEKQTRGQDKSSMWHELRYGRITASKCYEVSRCKTVDGTLIAIILGARIPETSAILRGKKLEDKVRKTVEKIIGNKIDICGLYISEQFPMIAGSPDESCKLIRAQAVVIQRSNIPIRLELTTECIFSIPNSLTLRITRST</sequence>
<keyword evidence="2" id="KW-0255">Endonuclease</keyword>
<feature type="domain" description="Pre-C2HC" evidence="6">
    <location>
        <begin position="286"/>
        <end position="345"/>
    </location>
</feature>
<protein>
    <recommendedName>
        <fullName evidence="6">Pre-C2HC domain-containing protein</fullName>
    </recommendedName>
</protein>
<keyword evidence="1" id="KW-0540">Nuclease</keyword>
<dbReference type="Gene3D" id="3.90.320.10">
    <property type="match status" value="1"/>
</dbReference>
<keyword evidence="4" id="KW-0269">Exonuclease</keyword>
<evidence type="ECO:0000313" key="7">
    <source>
        <dbReference type="EMBL" id="GBP26109.1"/>
    </source>
</evidence>